<name>A0A382EUJ6_9ZZZZ</name>
<gene>
    <name evidence="1" type="ORF">METZ01_LOCUS206933</name>
</gene>
<accession>A0A382EUJ6</accession>
<sequence>MIQLANGATPLVWHVSHGVDDGLRTFVGRVLAHLSHNTMHPYVVWSMSSDDGKVFDCEGGDYCATIGAAETIFAQRAQTVPRRDGVTNQGETNNG</sequence>
<organism evidence="1">
    <name type="scientific">marine metagenome</name>
    <dbReference type="NCBI Taxonomy" id="408172"/>
    <lineage>
        <taxon>unclassified sequences</taxon>
        <taxon>metagenomes</taxon>
        <taxon>ecological metagenomes</taxon>
    </lineage>
</organism>
<dbReference type="AlphaFoldDB" id="A0A382EUJ6"/>
<protein>
    <submittedName>
        <fullName evidence="1">Uncharacterized protein</fullName>
    </submittedName>
</protein>
<evidence type="ECO:0000313" key="1">
    <source>
        <dbReference type="EMBL" id="SVB54079.1"/>
    </source>
</evidence>
<reference evidence="1" key="1">
    <citation type="submission" date="2018-05" db="EMBL/GenBank/DDBJ databases">
        <authorList>
            <person name="Lanie J.A."/>
            <person name="Ng W.-L."/>
            <person name="Kazmierczak K.M."/>
            <person name="Andrzejewski T.M."/>
            <person name="Davidsen T.M."/>
            <person name="Wayne K.J."/>
            <person name="Tettelin H."/>
            <person name="Glass J.I."/>
            <person name="Rusch D."/>
            <person name="Podicherti R."/>
            <person name="Tsui H.-C.T."/>
            <person name="Winkler M.E."/>
        </authorList>
    </citation>
    <scope>NUCLEOTIDE SEQUENCE</scope>
</reference>
<dbReference type="EMBL" id="UINC01046278">
    <property type="protein sequence ID" value="SVB54079.1"/>
    <property type="molecule type" value="Genomic_DNA"/>
</dbReference>
<proteinExistence type="predicted"/>